<dbReference type="Proteomes" id="UP000237000">
    <property type="component" value="Unassembled WGS sequence"/>
</dbReference>
<sequence length="107" mass="11670">MIFQDFLGKPFAITPAGHHGYHSGPVTGTGDSIRSFCYCVTFASPCYCSELKLGQYDDEQYGNSVTSGTSSMTSSSKDWLCKEGSWMRGGYKIFGVKEKNSITLLIG</sequence>
<name>A0A2P5EM52_TREOI</name>
<dbReference type="AlphaFoldDB" id="A0A2P5EM52"/>
<protein>
    <submittedName>
        <fullName evidence="1">Uncharacterized protein</fullName>
    </submittedName>
</protein>
<gene>
    <name evidence="1" type="ORF">TorRG33x02_175740</name>
</gene>
<comment type="caution">
    <text evidence="1">The sequence shown here is derived from an EMBL/GenBank/DDBJ whole genome shotgun (WGS) entry which is preliminary data.</text>
</comment>
<keyword evidence="2" id="KW-1185">Reference proteome</keyword>
<accession>A0A2P5EM52</accession>
<reference evidence="2" key="1">
    <citation type="submission" date="2016-06" db="EMBL/GenBank/DDBJ databases">
        <title>Parallel loss of symbiosis genes in relatives of nitrogen-fixing non-legume Parasponia.</title>
        <authorList>
            <person name="Van Velzen R."/>
            <person name="Holmer R."/>
            <person name="Bu F."/>
            <person name="Rutten L."/>
            <person name="Van Zeijl A."/>
            <person name="Liu W."/>
            <person name="Santuari L."/>
            <person name="Cao Q."/>
            <person name="Sharma T."/>
            <person name="Shen D."/>
            <person name="Roswanjaya Y."/>
            <person name="Wardhani T."/>
            <person name="Kalhor M.S."/>
            <person name="Jansen J."/>
            <person name="Van den Hoogen J."/>
            <person name="Gungor B."/>
            <person name="Hartog M."/>
            <person name="Hontelez J."/>
            <person name="Verver J."/>
            <person name="Yang W.-C."/>
            <person name="Schijlen E."/>
            <person name="Repin R."/>
            <person name="Schilthuizen M."/>
            <person name="Schranz E."/>
            <person name="Heidstra R."/>
            <person name="Miyata K."/>
            <person name="Fedorova E."/>
            <person name="Kohlen W."/>
            <person name="Bisseling T."/>
            <person name="Smit S."/>
            <person name="Geurts R."/>
        </authorList>
    </citation>
    <scope>NUCLEOTIDE SEQUENCE [LARGE SCALE GENOMIC DNA]</scope>
    <source>
        <strain evidence="2">cv. RG33-2</strain>
    </source>
</reference>
<proteinExistence type="predicted"/>
<evidence type="ECO:0000313" key="2">
    <source>
        <dbReference type="Proteomes" id="UP000237000"/>
    </source>
</evidence>
<evidence type="ECO:0000313" key="1">
    <source>
        <dbReference type="EMBL" id="PON86638.1"/>
    </source>
</evidence>
<dbReference type="InParanoid" id="A0A2P5EM52"/>
<dbReference type="EMBL" id="JXTC01000129">
    <property type="protein sequence ID" value="PON86638.1"/>
    <property type="molecule type" value="Genomic_DNA"/>
</dbReference>
<organism evidence="1 2">
    <name type="scientific">Trema orientale</name>
    <name type="common">Charcoal tree</name>
    <name type="synonym">Celtis orientalis</name>
    <dbReference type="NCBI Taxonomy" id="63057"/>
    <lineage>
        <taxon>Eukaryota</taxon>
        <taxon>Viridiplantae</taxon>
        <taxon>Streptophyta</taxon>
        <taxon>Embryophyta</taxon>
        <taxon>Tracheophyta</taxon>
        <taxon>Spermatophyta</taxon>
        <taxon>Magnoliopsida</taxon>
        <taxon>eudicotyledons</taxon>
        <taxon>Gunneridae</taxon>
        <taxon>Pentapetalae</taxon>
        <taxon>rosids</taxon>
        <taxon>fabids</taxon>
        <taxon>Rosales</taxon>
        <taxon>Cannabaceae</taxon>
        <taxon>Trema</taxon>
    </lineage>
</organism>